<dbReference type="SMART" id="SM00867">
    <property type="entry name" value="YceI"/>
    <property type="match status" value="1"/>
</dbReference>
<evidence type="ECO:0000313" key="3">
    <source>
        <dbReference type="EMBL" id="SHG29236.1"/>
    </source>
</evidence>
<evidence type="ECO:0000256" key="1">
    <source>
        <dbReference type="SAM" id="SignalP"/>
    </source>
</evidence>
<dbReference type="SUPFAM" id="SSF101874">
    <property type="entry name" value="YceI-like"/>
    <property type="match status" value="1"/>
</dbReference>
<feature type="domain" description="Lipid/polyisoprenoid-binding YceI-like" evidence="2">
    <location>
        <begin position="18"/>
        <end position="170"/>
    </location>
</feature>
<proteinExistence type="predicted"/>
<dbReference type="Proteomes" id="UP000184532">
    <property type="component" value="Unassembled WGS sequence"/>
</dbReference>
<feature type="signal peptide" evidence="1">
    <location>
        <begin position="1"/>
        <end position="21"/>
    </location>
</feature>
<keyword evidence="4" id="KW-1185">Reference proteome</keyword>
<name>A0A1M5ILX0_9FLAO</name>
<organism evidence="3 4">
    <name type="scientific">Flagellimonas flava</name>
    <dbReference type="NCBI Taxonomy" id="570519"/>
    <lineage>
        <taxon>Bacteria</taxon>
        <taxon>Pseudomonadati</taxon>
        <taxon>Bacteroidota</taxon>
        <taxon>Flavobacteriia</taxon>
        <taxon>Flavobacteriales</taxon>
        <taxon>Flavobacteriaceae</taxon>
        <taxon>Flagellimonas</taxon>
    </lineage>
</organism>
<evidence type="ECO:0000259" key="2">
    <source>
        <dbReference type="SMART" id="SM00867"/>
    </source>
</evidence>
<reference evidence="4" key="1">
    <citation type="submission" date="2016-11" db="EMBL/GenBank/DDBJ databases">
        <authorList>
            <person name="Varghese N."/>
            <person name="Submissions S."/>
        </authorList>
    </citation>
    <scope>NUCLEOTIDE SEQUENCE [LARGE SCALE GENOMIC DNA]</scope>
    <source>
        <strain evidence="4">DSM 22638</strain>
    </source>
</reference>
<feature type="chain" id="PRO_5013110213" evidence="1">
    <location>
        <begin position="22"/>
        <end position="170"/>
    </location>
</feature>
<protein>
    <submittedName>
        <fullName evidence="3">YceI-like domain-containing protein</fullName>
    </submittedName>
</protein>
<dbReference type="PANTHER" id="PTHR34406:SF1">
    <property type="entry name" value="PROTEIN YCEI"/>
    <property type="match status" value="1"/>
</dbReference>
<dbReference type="Gene3D" id="2.40.128.110">
    <property type="entry name" value="Lipid/polyisoprenoid-binding, YceI-like"/>
    <property type="match status" value="1"/>
</dbReference>
<dbReference type="OrthoDB" id="9811006at2"/>
<dbReference type="PANTHER" id="PTHR34406">
    <property type="entry name" value="PROTEIN YCEI"/>
    <property type="match status" value="1"/>
</dbReference>
<evidence type="ECO:0000313" key="4">
    <source>
        <dbReference type="Proteomes" id="UP000184532"/>
    </source>
</evidence>
<dbReference type="InterPro" id="IPR036761">
    <property type="entry name" value="TTHA0802/YceI-like_sf"/>
</dbReference>
<sequence length="170" mass="19152">MIRTIFVCLLLCSLSSILLQAQEAKISSGDIGFEFVHNGVKGTFGGFKSESTINWDALDQSVFKGSVESKTISTRNGLRNWSLRSSKYFDVDDYPFISFESTKVEQQGSNILATGNLTIKSTTKTVTINFSREKSQLVGLFSLYSSDYDIKIKKKREDNLVKVRMEFDLE</sequence>
<dbReference type="STRING" id="570519.SAMN04488116_0795"/>
<keyword evidence="1" id="KW-0732">Signal</keyword>
<dbReference type="EMBL" id="FQWL01000001">
    <property type="protein sequence ID" value="SHG29236.1"/>
    <property type="molecule type" value="Genomic_DNA"/>
</dbReference>
<dbReference type="Pfam" id="PF04264">
    <property type="entry name" value="YceI"/>
    <property type="match status" value="1"/>
</dbReference>
<dbReference type="InterPro" id="IPR007372">
    <property type="entry name" value="Lipid/polyisoprenoid-bd_YceI"/>
</dbReference>
<dbReference type="AlphaFoldDB" id="A0A1M5ILX0"/>
<dbReference type="RefSeq" id="WP_073176577.1">
    <property type="nucleotide sequence ID" value="NZ_FQWL01000001.1"/>
</dbReference>
<accession>A0A1M5ILX0</accession>
<gene>
    <name evidence="3" type="ORF">SAMN04488116_0795</name>
</gene>